<evidence type="ECO:0000313" key="2">
    <source>
        <dbReference type="Proteomes" id="UP000292702"/>
    </source>
</evidence>
<organism evidence="1 2">
    <name type="scientific">Steccherinum ochraceum</name>
    <dbReference type="NCBI Taxonomy" id="92696"/>
    <lineage>
        <taxon>Eukaryota</taxon>
        <taxon>Fungi</taxon>
        <taxon>Dikarya</taxon>
        <taxon>Basidiomycota</taxon>
        <taxon>Agaricomycotina</taxon>
        <taxon>Agaricomycetes</taxon>
        <taxon>Polyporales</taxon>
        <taxon>Steccherinaceae</taxon>
        <taxon>Steccherinum</taxon>
    </lineage>
</organism>
<gene>
    <name evidence="1" type="ORF">EIP91_010421</name>
</gene>
<dbReference type="EMBL" id="RWJN01000623">
    <property type="protein sequence ID" value="TCD60287.1"/>
    <property type="molecule type" value="Genomic_DNA"/>
</dbReference>
<accession>A0A4V2MUY2</accession>
<evidence type="ECO:0000313" key="1">
    <source>
        <dbReference type="EMBL" id="TCD60287.1"/>
    </source>
</evidence>
<name>A0A4V2MUY2_9APHY</name>
<keyword evidence="2" id="KW-1185">Reference proteome</keyword>
<reference evidence="1 2" key="1">
    <citation type="submission" date="2018-11" db="EMBL/GenBank/DDBJ databases">
        <title>Genome assembly of Steccherinum ochraceum LE-BIN_3174, the white-rot fungus of the Steccherinaceae family (The Residual Polyporoid clade, Polyporales, Basidiomycota).</title>
        <authorList>
            <person name="Fedorova T.V."/>
            <person name="Glazunova O.A."/>
            <person name="Landesman E.O."/>
            <person name="Moiseenko K.V."/>
            <person name="Psurtseva N.V."/>
            <person name="Savinova O.S."/>
            <person name="Shakhova N.V."/>
            <person name="Tyazhelova T.V."/>
            <person name="Vasina D.V."/>
        </authorList>
    </citation>
    <scope>NUCLEOTIDE SEQUENCE [LARGE SCALE GENOMIC DNA]</scope>
    <source>
        <strain evidence="1 2">LE-BIN_3174</strain>
    </source>
</reference>
<dbReference type="STRING" id="92696.A0A4V2MUY2"/>
<sequence length="331" mass="36100">MVRKIERFTGSSTLRLTTPMDYFNDSMLKAAGIVDGRIRLHQEGETNGQPSQRATPRSVATSIGIPILEPIPSLHLTAQRGCSVSNAFHAQFIFENYKPDVVLISSNNVLFYAHTYLLLQSSDNSFNHLLGVEGIGNARGVFIGSLWVVGVPTDSALFNVVIHTIYGMPCNHFDPPLEILLQAVKSLKTYGISPGVAVGRDMPLYNHIVAKMPRGAIEVFLVAAENDLDALAVTASAHLLSLSLPSITEEMAGRMGPLYLNRLVALQMDRMGYLKQLLAEVPEPHDDTAYCGPAERGQLSRAWALVASGLMWDTRSGKVAPYLALQVELTV</sequence>
<dbReference type="AlphaFoldDB" id="A0A4V2MUY2"/>
<comment type="caution">
    <text evidence="1">The sequence shown here is derived from an EMBL/GenBank/DDBJ whole genome shotgun (WGS) entry which is preliminary data.</text>
</comment>
<proteinExistence type="predicted"/>
<dbReference type="OrthoDB" id="3265815at2759"/>
<dbReference type="Proteomes" id="UP000292702">
    <property type="component" value="Unassembled WGS sequence"/>
</dbReference>
<protein>
    <submittedName>
        <fullName evidence="1">Uncharacterized protein</fullName>
    </submittedName>
</protein>